<keyword evidence="6 8" id="KW-1133">Transmembrane helix</keyword>
<keyword evidence="7 8" id="KW-0472">Membrane</keyword>
<feature type="transmembrane region" description="Helical" evidence="8">
    <location>
        <begin position="100"/>
        <end position="117"/>
    </location>
</feature>
<comment type="caution">
    <text evidence="9">The sequence shown here is derived from an EMBL/GenBank/DDBJ whole genome shotgun (WGS) entry which is preliminary data.</text>
</comment>
<proteinExistence type="predicted"/>
<evidence type="ECO:0000256" key="7">
    <source>
        <dbReference type="ARBA" id="ARBA00023136"/>
    </source>
</evidence>
<reference evidence="9 10" key="1">
    <citation type="submission" date="2019-08" db="EMBL/GenBank/DDBJ databases">
        <authorList>
            <person name="Seo M.-J."/>
        </authorList>
    </citation>
    <scope>NUCLEOTIDE SEQUENCE [LARGE SCALE GENOMIC DNA]</scope>
    <source>
        <strain evidence="9 10">KIGAM108</strain>
    </source>
</reference>
<organism evidence="9 10">
    <name type="scientific">Hymenobacter lutimineralis</name>
    <dbReference type="NCBI Taxonomy" id="2606448"/>
    <lineage>
        <taxon>Bacteria</taxon>
        <taxon>Pseudomonadati</taxon>
        <taxon>Bacteroidota</taxon>
        <taxon>Cytophagia</taxon>
        <taxon>Cytophagales</taxon>
        <taxon>Hymenobacteraceae</taxon>
        <taxon>Hymenobacter</taxon>
    </lineage>
</organism>
<gene>
    <name evidence="9" type="ORF">FY528_03285</name>
</gene>
<evidence type="ECO:0000256" key="5">
    <source>
        <dbReference type="ARBA" id="ARBA00022801"/>
    </source>
</evidence>
<sequence length="190" mass="21120">MAILPVSALLTFDLVPVDSRKRHLLRFGLLSAAMYLLWFGVYEHWLAQDGRLDTVLSNNIAANSAVVLRVLGFDAGTAQANLVTIDQRAVVSVGHPCNGLVLYALFTGFILAFPGPIRQKAWFIPLGLVIIYVVNILRVAALAINHVYAHGTVDFNHHYTFTFVVYSFILLLWLAWVRRFAQPQTEAAVA</sequence>
<feature type="transmembrane region" description="Helical" evidence="8">
    <location>
        <begin position="24"/>
        <end position="42"/>
    </location>
</feature>
<dbReference type="EMBL" id="VTHL01000002">
    <property type="protein sequence ID" value="TYZ13445.1"/>
    <property type="molecule type" value="Genomic_DNA"/>
</dbReference>
<dbReference type="NCBIfam" id="NF046081">
    <property type="entry name" value="exosort_XrtX"/>
    <property type="match status" value="1"/>
</dbReference>
<feature type="transmembrane region" description="Helical" evidence="8">
    <location>
        <begin position="159"/>
        <end position="177"/>
    </location>
</feature>
<name>A0A5D6VDM0_9BACT</name>
<evidence type="ECO:0000256" key="6">
    <source>
        <dbReference type="ARBA" id="ARBA00022989"/>
    </source>
</evidence>
<dbReference type="GO" id="GO:0008233">
    <property type="term" value="F:peptidase activity"/>
    <property type="evidence" value="ECO:0007669"/>
    <property type="project" value="UniProtKB-KW"/>
</dbReference>
<dbReference type="GO" id="GO:0005886">
    <property type="term" value="C:plasma membrane"/>
    <property type="evidence" value="ECO:0007669"/>
    <property type="project" value="UniProtKB-SubCell"/>
</dbReference>
<evidence type="ECO:0000256" key="4">
    <source>
        <dbReference type="ARBA" id="ARBA00022692"/>
    </source>
</evidence>
<evidence type="ECO:0000313" key="10">
    <source>
        <dbReference type="Proteomes" id="UP000322791"/>
    </source>
</evidence>
<dbReference type="Pfam" id="PF09721">
    <property type="entry name" value="Exosortase_EpsH"/>
    <property type="match status" value="1"/>
</dbReference>
<keyword evidence="2" id="KW-1003">Cell membrane</keyword>
<dbReference type="InterPro" id="IPR026392">
    <property type="entry name" value="Exo/Archaeosortase_dom"/>
</dbReference>
<dbReference type="NCBIfam" id="TIGR04178">
    <property type="entry name" value="exo_archaeo"/>
    <property type="match status" value="1"/>
</dbReference>
<keyword evidence="4 8" id="KW-0812">Transmembrane</keyword>
<keyword evidence="3" id="KW-0645">Protease</keyword>
<evidence type="ECO:0000256" key="8">
    <source>
        <dbReference type="SAM" id="Phobius"/>
    </source>
</evidence>
<keyword evidence="5" id="KW-0378">Hydrolase</keyword>
<dbReference type="InterPro" id="IPR019127">
    <property type="entry name" value="Exosortase"/>
</dbReference>
<evidence type="ECO:0000256" key="1">
    <source>
        <dbReference type="ARBA" id="ARBA00004651"/>
    </source>
</evidence>
<protein>
    <recommendedName>
        <fullName evidence="11">Exosortase family protein XrtF</fullName>
    </recommendedName>
</protein>
<dbReference type="GO" id="GO:0006508">
    <property type="term" value="P:proteolysis"/>
    <property type="evidence" value="ECO:0007669"/>
    <property type="project" value="UniProtKB-KW"/>
</dbReference>
<accession>A0A5D6VDM0</accession>
<keyword evidence="10" id="KW-1185">Reference proteome</keyword>
<dbReference type="Proteomes" id="UP000322791">
    <property type="component" value="Unassembled WGS sequence"/>
</dbReference>
<evidence type="ECO:0000313" key="9">
    <source>
        <dbReference type="EMBL" id="TYZ13445.1"/>
    </source>
</evidence>
<comment type="subcellular location">
    <subcellularLocation>
        <location evidence="1">Cell membrane</location>
        <topology evidence="1">Multi-pass membrane protein</topology>
    </subcellularLocation>
</comment>
<feature type="transmembrane region" description="Helical" evidence="8">
    <location>
        <begin position="124"/>
        <end position="147"/>
    </location>
</feature>
<evidence type="ECO:0008006" key="11">
    <source>
        <dbReference type="Google" id="ProtNLM"/>
    </source>
</evidence>
<evidence type="ECO:0000256" key="3">
    <source>
        <dbReference type="ARBA" id="ARBA00022670"/>
    </source>
</evidence>
<evidence type="ECO:0000256" key="2">
    <source>
        <dbReference type="ARBA" id="ARBA00022475"/>
    </source>
</evidence>
<dbReference type="AlphaFoldDB" id="A0A5D6VDM0"/>